<dbReference type="PANTHER" id="PTHR30055">
    <property type="entry name" value="HTH-TYPE TRANSCRIPTIONAL REGULATOR RUTR"/>
    <property type="match status" value="1"/>
</dbReference>
<evidence type="ECO:0000256" key="4">
    <source>
        <dbReference type="PROSITE-ProRule" id="PRU00335"/>
    </source>
</evidence>
<dbReference type="GO" id="GO:0000976">
    <property type="term" value="F:transcription cis-regulatory region binding"/>
    <property type="evidence" value="ECO:0007669"/>
    <property type="project" value="TreeGrafter"/>
</dbReference>
<feature type="domain" description="HTH tetR-type" evidence="5">
    <location>
        <begin position="15"/>
        <end position="75"/>
    </location>
</feature>
<comment type="caution">
    <text evidence="6">The sequence shown here is derived from an EMBL/GenBank/DDBJ whole genome shotgun (WGS) entry which is preliminary data.</text>
</comment>
<dbReference type="SUPFAM" id="SSF46689">
    <property type="entry name" value="Homeodomain-like"/>
    <property type="match status" value="1"/>
</dbReference>
<evidence type="ECO:0000259" key="5">
    <source>
        <dbReference type="PROSITE" id="PS50977"/>
    </source>
</evidence>
<sequence>MVDNGSVGLRERKKQRTRRALIEAALRLFDEKGFDETTLAEIAAEADVSTRTFFSYFASKEDVVFYDSARKMELAVATLAGRAPGESPGDALLRIVEQSLTWLTTYEELTFEDAELRIRLVLKEPTLRARALVMLLESQTALVRALRAAYPELDQVEAAAAVGAMFGAVKLAIVADLCHDLSAEQMSSTARRAAEIALAGLRSLG</sequence>
<dbReference type="InterPro" id="IPR009057">
    <property type="entry name" value="Homeodomain-like_sf"/>
</dbReference>
<feature type="DNA-binding region" description="H-T-H motif" evidence="4">
    <location>
        <begin position="38"/>
        <end position="57"/>
    </location>
</feature>
<dbReference type="EMBL" id="JACHMB010000001">
    <property type="protein sequence ID" value="MBB5779685.1"/>
    <property type="molecule type" value="Genomic_DNA"/>
</dbReference>
<dbReference type="Proteomes" id="UP000579153">
    <property type="component" value="Unassembled WGS sequence"/>
</dbReference>
<dbReference type="InterPro" id="IPR023772">
    <property type="entry name" value="DNA-bd_HTH_TetR-type_CS"/>
</dbReference>
<name>A0A7W9G9H8_9ACTN</name>
<keyword evidence="1" id="KW-0805">Transcription regulation</keyword>
<keyword evidence="2 4" id="KW-0238">DNA-binding</keyword>
<dbReference type="Gene3D" id="1.10.357.10">
    <property type="entry name" value="Tetracycline Repressor, domain 2"/>
    <property type="match status" value="1"/>
</dbReference>
<keyword evidence="3" id="KW-0804">Transcription</keyword>
<reference evidence="6 7" key="1">
    <citation type="submission" date="2020-08" db="EMBL/GenBank/DDBJ databases">
        <title>Sequencing the genomes of 1000 actinobacteria strains.</title>
        <authorList>
            <person name="Klenk H.-P."/>
        </authorList>
    </citation>
    <scope>NUCLEOTIDE SEQUENCE [LARGE SCALE GENOMIC DNA]</scope>
    <source>
        <strain evidence="6 7">DSM 45507</strain>
    </source>
</reference>
<organism evidence="6 7">
    <name type="scientific">Nonomuraea jabiensis</name>
    <dbReference type="NCBI Taxonomy" id="882448"/>
    <lineage>
        <taxon>Bacteria</taxon>
        <taxon>Bacillati</taxon>
        <taxon>Actinomycetota</taxon>
        <taxon>Actinomycetes</taxon>
        <taxon>Streptosporangiales</taxon>
        <taxon>Streptosporangiaceae</taxon>
        <taxon>Nonomuraea</taxon>
    </lineage>
</organism>
<dbReference type="GO" id="GO:0003700">
    <property type="term" value="F:DNA-binding transcription factor activity"/>
    <property type="evidence" value="ECO:0007669"/>
    <property type="project" value="TreeGrafter"/>
</dbReference>
<protein>
    <submittedName>
        <fullName evidence="6">AcrR family transcriptional regulator</fullName>
    </submittedName>
</protein>
<dbReference type="RefSeq" id="WP_185072962.1">
    <property type="nucleotide sequence ID" value="NZ_JACHMB010000001.1"/>
</dbReference>
<accession>A0A7W9G9H8</accession>
<dbReference type="PROSITE" id="PS01081">
    <property type="entry name" value="HTH_TETR_1"/>
    <property type="match status" value="1"/>
</dbReference>
<proteinExistence type="predicted"/>
<evidence type="ECO:0000256" key="2">
    <source>
        <dbReference type="ARBA" id="ARBA00023125"/>
    </source>
</evidence>
<dbReference type="AlphaFoldDB" id="A0A7W9G9H8"/>
<dbReference type="InterPro" id="IPR001647">
    <property type="entry name" value="HTH_TetR"/>
</dbReference>
<dbReference type="PRINTS" id="PR00455">
    <property type="entry name" value="HTHTETR"/>
</dbReference>
<evidence type="ECO:0000256" key="1">
    <source>
        <dbReference type="ARBA" id="ARBA00023015"/>
    </source>
</evidence>
<keyword evidence="7" id="KW-1185">Reference proteome</keyword>
<dbReference type="PROSITE" id="PS50977">
    <property type="entry name" value="HTH_TETR_2"/>
    <property type="match status" value="1"/>
</dbReference>
<dbReference type="Pfam" id="PF00440">
    <property type="entry name" value="TetR_N"/>
    <property type="match status" value="1"/>
</dbReference>
<evidence type="ECO:0000313" key="6">
    <source>
        <dbReference type="EMBL" id="MBB5779685.1"/>
    </source>
</evidence>
<dbReference type="InterPro" id="IPR050109">
    <property type="entry name" value="HTH-type_TetR-like_transc_reg"/>
</dbReference>
<dbReference type="PANTHER" id="PTHR30055:SF234">
    <property type="entry name" value="HTH-TYPE TRANSCRIPTIONAL REGULATOR BETI"/>
    <property type="match status" value="1"/>
</dbReference>
<gene>
    <name evidence="6" type="ORF">HD596_006441</name>
</gene>
<evidence type="ECO:0000256" key="3">
    <source>
        <dbReference type="ARBA" id="ARBA00023163"/>
    </source>
</evidence>
<evidence type="ECO:0000313" key="7">
    <source>
        <dbReference type="Proteomes" id="UP000579153"/>
    </source>
</evidence>